<comment type="similarity">
    <text evidence="2">Belongs to the ATP-dependent AMP-binding enzyme family.</text>
</comment>
<feature type="non-terminal residue" evidence="8">
    <location>
        <position position="1"/>
    </location>
</feature>
<evidence type="ECO:0000256" key="1">
    <source>
        <dbReference type="ARBA" id="ARBA00004275"/>
    </source>
</evidence>
<dbReference type="GO" id="GO:0016405">
    <property type="term" value="F:CoA-ligase activity"/>
    <property type="evidence" value="ECO:0007669"/>
    <property type="project" value="TreeGrafter"/>
</dbReference>
<dbReference type="SUPFAM" id="SSF56801">
    <property type="entry name" value="Acetyl-CoA synthetase-like"/>
    <property type="match status" value="1"/>
</dbReference>
<gene>
    <name evidence="8" type="primary">LOC105432805</name>
</gene>
<evidence type="ECO:0000256" key="3">
    <source>
        <dbReference type="ARBA" id="ARBA00022598"/>
    </source>
</evidence>
<proteinExistence type="inferred from homology"/>
<keyword evidence="7" id="KW-1185">Reference proteome</keyword>
<dbReference type="InterPro" id="IPR025110">
    <property type="entry name" value="AMP-bd_C"/>
</dbReference>
<keyword evidence="3 8" id="KW-0436">Ligase</keyword>
<dbReference type="GO" id="GO:0005777">
    <property type="term" value="C:peroxisome"/>
    <property type="evidence" value="ECO:0007669"/>
    <property type="project" value="UniProtKB-SubCell"/>
</dbReference>
<dbReference type="PANTHER" id="PTHR24096">
    <property type="entry name" value="LONG-CHAIN-FATTY-ACID--COA LIGASE"/>
    <property type="match status" value="1"/>
</dbReference>
<dbReference type="InterPro" id="IPR000873">
    <property type="entry name" value="AMP-dep_synth/lig_dom"/>
</dbReference>
<comment type="subcellular location">
    <subcellularLocation>
        <location evidence="1">Peroxisome</location>
    </subcellularLocation>
</comment>
<dbReference type="Gene3D" id="3.40.50.12780">
    <property type="entry name" value="N-terminal domain of ligase-like"/>
    <property type="match status" value="1"/>
</dbReference>
<evidence type="ECO:0000313" key="8">
    <source>
        <dbReference type="RefSeq" id="XP_011646102.1"/>
    </source>
</evidence>
<dbReference type="InterPro" id="IPR045851">
    <property type="entry name" value="AMP-bd_C_sf"/>
</dbReference>
<evidence type="ECO:0000313" key="7">
    <source>
        <dbReference type="Proteomes" id="UP000504615"/>
    </source>
</evidence>
<accession>A0A6I9X0P2</accession>
<sequence>TTELISLATFQQPHHKNGSCGTVCSNVQMKIVDIESGKILGPNQAGEIWAKFASMMTGYYKSPEMKSVIDEDGWLHTGDCGYVDEDGELFIINRIKDVIKYRGLHIRPGEIENVLSSHPAVQEVAVIGVPHTLDGEHPLAFIIKRPDATVTEQELIDFVAKDMMDHYKLRAGVIFLDSFPRTSTNKIIKKDLKAMVTK</sequence>
<evidence type="ECO:0000259" key="6">
    <source>
        <dbReference type="Pfam" id="PF13193"/>
    </source>
</evidence>
<organism evidence="7 8">
    <name type="scientific">Pogonomyrmex barbatus</name>
    <name type="common">red harvester ant</name>
    <dbReference type="NCBI Taxonomy" id="144034"/>
    <lineage>
        <taxon>Eukaryota</taxon>
        <taxon>Metazoa</taxon>
        <taxon>Ecdysozoa</taxon>
        <taxon>Arthropoda</taxon>
        <taxon>Hexapoda</taxon>
        <taxon>Insecta</taxon>
        <taxon>Pterygota</taxon>
        <taxon>Neoptera</taxon>
        <taxon>Endopterygota</taxon>
        <taxon>Hymenoptera</taxon>
        <taxon>Apocrita</taxon>
        <taxon>Aculeata</taxon>
        <taxon>Formicoidea</taxon>
        <taxon>Formicidae</taxon>
        <taxon>Myrmicinae</taxon>
        <taxon>Pogonomyrmex</taxon>
    </lineage>
</organism>
<dbReference type="PANTHER" id="PTHR24096:SF149">
    <property type="entry name" value="AMP-BINDING DOMAIN-CONTAINING PROTEIN-RELATED"/>
    <property type="match status" value="1"/>
</dbReference>
<dbReference type="OrthoDB" id="10253869at2759"/>
<feature type="domain" description="AMP-dependent synthetase/ligase" evidence="5">
    <location>
        <begin position="2"/>
        <end position="60"/>
    </location>
</feature>
<dbReference type="RefSeq" id="XP_011646102.1">
    <property type="nucleotide sequence ID" value="XM_011647800.1"/>
</dbReference>
<dbReference type="Gene3D" id="3.30.300.30">
    <property type="match status" value="1"/>
</dbReference>
<dbReference type="Pfam" id="PF13193">
    <property type="entry name" value="AMP-binding_C"/>
    <property type="match status" value="1"/>
</dbReference>
<keyword evidence="4" id="KW-0576">Peroxisome</keyword>
<feature type="domain" description="AMP-binding enzyme C-terminal" evidence="6">
    <location>
        <begin position="110"/>
        <end position="186"/>
    </location>
</feature>
<reference evidence="8" key="1">
    <citation type="submission" date="2025-08" db="UniProtKB">
        <authorList>
            <consortium name="RefSeq"/>
        </authorList>
    </citation>
    <scope>IDENTIFICATION</scope>
</reference>
<dbReference type="Pfam" id="PF00501">
    <property type="entry name" value="AMP-binding"/>
    <property type="match status" value="1"/>
</dbReference>
<dbReference type="GeneID" id="105432805"/>
<dbReference type="Proteomes" id="UP000504615">
    <property type="component" value="Unplaced"/>
</dbReference>
<dbReference type="AlphaFoldDB" id="A0A6I9X0P2"/>
<dbReference type="FunFam" id="3.30.300.30:FF:000007">
    <property type="entry name" value="4-coumarate--CoA ligase 2"/>
    <property type="match status" value="1"/>
</dbReference>
<protein>
    <submittedName>
        <fullName evidence="8">Probable 4-coumarate--CoA ligase 3</fullName>
    </submittedName>
</protein>
<evidence type="ECO:0000256" key="4">
    <source>
        <dbReference type="ARBA" id="ARBA00023140"/>
    </source>
</evidence>
<name>A0A6I9X0P2_9HYME</name>
<evidence type="ECO:0000259" key="5">
    <source>
        <dbReference type="Pfam" id="PF00501"/>
    </source>
</evidence>
<dbReference type="InterPro" id="IPR042099">
    <property type="entry name" value="ANL_N_sf"/>
</dbReference>
<evidence type="ECO:0000256" key="2">
    <source>
        <dbReference type="ARBA" id="ARBA00006432"/>
    </source>
</evidence>
<dbReference type="KEGG" id="pbar:105432805"/>